<dbReference type="InterPro" id="IPR016181">
    <property type="entry name" value="Acyl_CoA_acyltransferase"/>
</dbReference>
<keyword evidence="3" id="KW-1185">Reference proteome</keyword>
<dbReference type="PANTHER" id="PTHR43267">
    <property type="entry name" value="TRNA THREONYLCARBAMOYLADENOSINE DEHYDRATASE"/>
    <property type="match status" value="1"/>
</dbReference>
<gene>
    <name evidence="2" type="ORF">HLB23_15650</name>
</gene>
<reference evidence="2 3" key="1">
    <citation type="submission" date="2020-05" db="EMBL/GenBank/DDBJ databases">
        <title>MicrobeNet Type strains.</title>
        <authorList>
            <person name="Nicholson A.C."/>
        </authorList>
    </citation>
    <scope>NUCLEOTIDE SEQUENCE [LARGE SCALE GENOMIC DNA]</scope>
    <source>
        <strain evidence="2 3">JCM 3224</strain>
    </source>
</reference>
<dbReference type="EMBL" id="JABELX010000005">
    <property type="protein sequence ID" value="NNH71278.1"/>
    <property type="molecule type" value="Genomic_DNA"/>
</dbReference>
<dbReference type="InterPro" id="IPR035985">
    <property type="entry name" value="Ubiquitin-activating_enz"/>
</dbReference>
<dbReference type="GO" id="GO:0008641">
    <property type="term" value="F:ubiquitin-like modifier activating enzyme activity"/>
    <property type="evidence" value="ECO:0007669"/>
    <property type="project" value="InterPro"/>
</dbReference>
<name>A0A849C0W4_9NOCA</name>
<dbReference type="InterPro" id="IPR045886">
    <property type="entry name" value="ThiF/MoeB/HesA"/>
</dbReference>
<protein>
    <submittedName>
        <fullName evidence="2">Ubiquitin activation protein</fullName>
    </submittedName>
</protein>
<dbReference type="PANTHER" id="PTHR43267:SF3">
    <property type="entry name" value="THIF PROTEIN"/>
    <property type="match status" value="1"/>
</dbReference>
<evidence type="ECO:0000313" key="3">
    <source>
        <dbReference type="Proteomes" id="UP000586827"/>
    </source>
</evidence>
<sequence length="623" mass="68946">MSVDGCDIRSRDPEVQWHISAFHAPRHGADHTDQVRRLRELRARILYDNGRRPGFRDADGAHVDDQELDYGAWHFIARRRPDGPVLGYIRLSTPATGELFQTRAHLGEQRYEQLLATEGAGVDEAYEHSRLVVEHRARKLGLGAYLNAVAIGAAHHLGAKIMIGTSGTKDGQDRFHGRFGFHPVPGTRCYVERYTEEVVILLHRTAAGAGEYTDLVDRMRDEFPALVTDHPGTWPSARFETCGAPPALVAADIPDRDGWQPVLFEPGRADDHEALTALLESGRVTAVHDTLTTQLAELIGCREPDRRYTGAELDRKIDEQLDGTEAWAYGTWVWYPWSGRLVHVLPREEFRLVRSDRNRDKIQRPQQRRLLDRRIGVVGLSVGNSAAVTLALEGIGGSFRLADFDELSLSNMNRLRAGVHHLGVGKAVICARQMFEIDPYLDIEIFTSGLNDSNMSTFFLGDQAPIDLLVEECDTPYVKIAAREYARTLGIPVVMDCNDRGMLDIERFDTEPDRPLLHGRIGGLRAADLPELTAQAKSDLILAMVDAERISPELAASFGQIGRTLSSWPQLASDVALGGALVTSAARRILLGSPCASGRFYIDLDTLIAPEYNTADALDGALA</sequence>
<dbReference type="Gene3D" id="3.40.630.30">
    <property type="match status" value="1"/>
</dbReference>
<dbReference type="SUPFAM" id="SSF69572">
    <property type="entry name" value="Activating enzymes of the ubiquitin-like proteins"/>
    <property type="match status" value="1"/>
</dbReference>
<dbReference type="InterPro" id="IPR000594">
    <property type="entry name" value="ThiF_NAD_FAD-bd"/>
</dbReference>
<dbReference type="AlphaFoldDB" id="A0A849C0W4"/>
<dbReference type="Proteomes" id="UP000586827">
    <property type="component" value="Unassembled WGS sequence"/>
</dbReference>
<dbReference type="SUPFAM" id="SSF55729">
    <property type="entry name" value="Acyl-CoA N-acyltransferases (Nat)"/>
    <property type="match status" value="1"/>
</dbReference>
<dbReference type="RefSeq" id="WP_067520860.1">
    <property type="nucleotide sequence ID" value="NZ_JABELX010000005.1"/>
</dbReference>
<accession>A0A849C0W4</accession>
<dbReference type="Pfam" id="PF00899">
    <property type="entry name" value="ThiF"/>
    <property type="match status" value="1"/>
</dbReference>
<evidence type="ECO:0000313" key="2">
    <source>
        <dbReference type="EMBL" id="NNH71278.1"/>
    </source>
</evidence>
<dbReference type="GO" id="GO:0061504">
    <property type="term" value="P:cyclic threonylcarbamoyladenosine biosynthetic process"/>
    <property type="evidence" value="ECO:0007669"/>
    <property type="project" value="TreeGrafter"/>
</dbReference>
<organism evidence="2 3">
    <name type="scientific">Nocardia uniformis</name>
    <dbReference type="NCBI Taxonomy" id="53432"/>
    <lineage>
        <taxon>Bacteria</taxon>
        <taxon>Bacillati</taxon>
        <taxon>Actinomycetota</taxon>
        <taxon>Actinomycetes</taxon>
        <taxon>Mycobacteriales</taxon>
        <taxon>Nocardiaceae</taxon>
        <taxon>Nocardia</taxon>
    </lineage>
</organism>
<dbReference type="Gene3D" id="3.40.50.720">
    <property type="entry name" value="NAD(P)-binding Rossmann-like Domain"/>
    <property type="match status" value="1"/>
</dbReference>
<feature type="domain" description="THIF-type NAD/FAD binding fold" evidence="1">
    <location>
        <begin position="357"/>
        <end position="494"/>
    </location>
</feature>
<dbReference type="GO" id="GO:0061503">
    <property type="term" value="F:tRNA threonylcarbamoyladenosine dehydratase"/>
    <property type="evidence" value="ECO:0007669"/>
    <property type="project" value="TreeGrafter"/>
</dbReference>
<dbReference type="CDD" id="cd01483">
    <property type="entry name" value="E1_enzyme_family"/>
    <property type="match status" value="1"/>
</dbReference>
<proteinExistence type="predicted"/>
<comment type="caution">
    <text evidence="2">The sequence shown here is derived from an EMBL/GenBank/DDBJ whole genome shotgun (WGS) entry which is preliminary data.</text>
</comment>
<evidence type="ECO:0000259" key="1">
    <source>
        <dbReference type="Pfam" id="PF00899"/>
    </source>
</evidence>